<dbReference type="SUPFAM" id="SSF109854">
    <property type="entry name" value="DinB/YfiT-like putative metalloenzymes"/>
    <property type="match status" value="1"/>
</dbReference>
<accession>A0A4V0ZBE2</accession>
<dbReference type="Pfam" id="PF11716">
    <property type="entry name" value="MDMPI_N"/>
    <property type="match status" value="1"/>
</dbReference>
<dbReference type="InterPro" id="IPR034660">
    <property type="entry name" value="DinB/YfiT-like"/>
</dbReference>
<dbReference type="KEGG" id="jli:EXU32_16415"/>
<keyword evidence="3" id="KW-1185">Reference proteome</keyword>
<dbReference type="GO" id="GO:0046872">
    <property type="term" value="F:metal ion binding"/>
    <property type="evidence" value="ECO:0007669"/>
    <property type="project" value="InterPro"/>
</dbReference>
<dbReference type="AlphaFoldDB" id="A0A4V0ZBE2"/>
<dbReference type="Proteomes" id="UP000290408">
    <property type="component" value="Chromosome"/>
</dbReference>
<dbReference type="STRING" id="1216970.GCA_001570985_03034"/>
<protein>
    <submittedName>
        <fullName evidence="2">TIGR03086 family protein</fullName>
    </submittedName>
</protein>
<proteinExistence type="predicted"/>
<dbReference type="Gene3D" id="1.20.120.450">
    <property type="entry name" value="dinb family like domain"/>
    <property type="match status" value="1"/>
</dbReference>
<dbReference type="OrthoDB" id="5185819at2"/>
<dbReference type="NCBIfam" id="TIGR03083">
    <property type="entry name" value="maleylpyruvate isomerase family mycothiol-dependent enzyme"/>
    <property type="match status" value="1"/>
</dbReference>
<sequence>MDQISDFRPDLDTAQTWVADLISAVRPDQLDSPTPCTEYDVRGLLQHISALPAKVTAVAAGGNRRELPPQVAIDEEGVGERYREEAAAALGAWGDDALLTTTLTAPWGPAPGGAALGGFVMETVAHGWDLAVATGQDPEADPALAAKAHAIGERALAEAPRGSGMPFGTPVEAPAGAGPTTRLAAFLGRSWDRG</sequence>
<dbReference type="EMBL" id="CP036164">
    <property type="protein sequence ID" value="QBF47688.1"/>
    <property type="molecule type" value="Genomic_DNA"/>
</dbReference>
<dbReference type="InterPro" id="IPR024344">
    <property type="entry name" value="MDMPI_metal-binding"/>
</dbReference>
<organism evidence="2 3">
    <name type="scientific">Janibacter limosus</name>
    <dbReference type="NCBI Taxonomy" id="53458"/>
    <lineage>
        <taxon>Bacteria</taxon>
        <taxon>Bacillati</taxon>
        <taxon>Actinomycetota</taxon>
        <taxon>Actinomycetes</taxon>
        <taxon>Micrococcales</taxon>
        <taxon>Intrasporangiaceae</taxon>
        <taxon>Janibacter</taxon>
    </lineage>
</organism>
<evidence type="ECO:0000259" key="1">
    <source>
        <dbReference type="Pfam" id="PF11716"/>
    </source>
</evidence>
<feature type="domain" description="Mycothiol-dependent maleylpyruvate isomerase metal-binding" evidence="1">
    <location>
        <begin position="16"/>
        <end position="131"/>
    </location>
</feature>
<reference evidence="2 3" key="1">
    <citation type="submission" date="2019-02" db="EMBL/GenBank/DDBJ databases">
        <title>Genomic data mining of an Antarctic deep-sea actinobacterium, Janibacterlimosus P3-3-X1.</title>
        <authorList>
            <person name="Liao L."/>
            <person name="Chen B."/>
        </authorList>
    </citation>
    <scope>NUCLEOTIDE SEQUENCE [LARGE SCALE GENOMIC DNA]</scope>
    <source>
        <strain evidence="2 3">P3-3-X1</strain>
    </source>
</reference>
<dbReference type="InterPro" id="IPR017517">
    <property type="entry name" value="Maleyloyr_isom"/>
</dbReference>
<evidence type="ECO:0000313" key="3">
    <source>
        <dbReference type="Proteomes" id="UP000290408"/>
    </source>
</evidence>
<evidence type="ECO:0000313" key="2">
    <source>
        <dbReference type="EMBL" id="QBF47688.1"/>
    </source>
</evidence>
<dbReference type="RefSeq" id="WP_130630865.1">
    <property type="nucleotide sequence ID" value="NZ_CP036164.1"/>
</dbReference>
<name>A0A4V0ZBE2_9MICO</name>
<dbReference type="NCBIfam" id="TIGR03086">
    <property type="entry name" value="TIGR03086 family metal-binding protein"/>
    <property type="match status" value="1"/>
</dbReference>
<gene>
    <name evidence="2" type="ORF">EXU32_16415</name>
</gene>
<dbReference type="InterPro" id="IPR017520">
    <property type="entry name" value="CHP03086"/>
</dbReference>